<dbReference type="SUPFAM" id="SSF56112">
    <property type="entry name" value="Protein kinase-like (PK-like)"/>
    <property type="match status" value="1"/>
</dbReference>
<evidence type="ECO:0000259" key="2">
    <source>
        <dbReference type="PROSITE" id="PS50290"/>
    </source>
</evidence>
<dbReference type="PROSITE" id="PS50290">
    <property type="entry name" value="PI3_4_KINASE_3"/>
    <property type="match status" value="1"/>
</dbReference>
<dbReference type="EMBL" id="JBJUIK010000010">
    <property type="protein sequence ID" value="KAL3517026.1"/>
    <property type="molecule type" value="Genomic_DNA"/>
</dbReference>
<dbReference type="InterPro" id="IPR011009">
    <property type="entry name" value="Kinase-like_dom_sf"/>
</dbReference>
<evidence type="ECO:0000313" key="4">
    <source>
        <dbReference type="Proteomes" id="UP001630127"/>
    </source>
</evidence>
<feature type="domain" description="PI3K/PI4K catalytic" evidence="2">
    <location>
        <begin position="1"/>
        <end position="148"/>
    </location>
</feature>
<sequence length="148" mass="16408">MGSASRNPMHEGVRSGNKTSSTSQACEREDTSLESGMFSMLESISTFLDSLANQTERRLHVIKGKMDAVDARVGYIVRLGDRHSMNKIIDQATAKVVHIDLGVAFEPSLMLKTPERETDDVLETSMEGSEKDEYERNKDAARALLCVK</sequence>
<name>A0ABD2ZC23_9GENT</name>
<dbReference type="InterPro" id="IPR000403">
    <property type="entry name" value="PI3/4_kinase_cat_dom"/>
</dbReference>
<evidence type="ECO:0000256" key="1">
    <source>
        <dbReference type="SAM" id="MobiDB-lite"/>
    </source>
</evidence>
<proteinExistence type="predicted"/>
<dbReference type="Gene3D" id="1.10.1070.11">
    <property type="entry name" value="Phosphatidylinositol 3-/4-kinase, catalytic domain"/>
    <property type="match status" value="1"/>
</dbReference>
<dbReference type="Proteomes" id="UP001630127">
    <property type="component" value="Unassembled WGS sequence"/>
</dbReference>
<gene>
    <name evidence="3" type="ORF">ACH5RR_023928</name>
</gene>
<feature type="compositionally biased region" description="Polar residues" evidence="1">
    <location>
        <begin position="16"/>
        <end position="25"/>
    </location>
</feature>
<dbReference type="PANTHER" id="PTHR37079">
    <property type="entry name" value="SERINE/THREONINE-PROTEIN KINASE ATM"/>
    <property type="match status" value="1"/>
</dbReference>
<keyword evidence="4" id="KW-1185">Reference proteome</keyword>
<dbReference type="PANTHER" id="PTHR37079:SF4">
    <property type="entry name" value="SERINE_THREONINE-PROTEIN KINASE ATM"/>
    <property type="match status" value="1"/>
</dbReference>
<dbReference type="InterPro" id="IPR038980">
    <property type="entry name" value="ATM_plant"/>
</dbReference>
<organism evidence="3 4">
    <name type="scientific">Cinchona calisaya</name>
    <dbReference type="NCBI Taxonomy" id="153742"/>
    <lineage>
        <taxon>Eukaryota</taxon>
        <taxon>Viridiplantae</taxon>
        <taxon>Streptophyta</taxon>
        <taxon>Embryophyta</taxon>
        <taxon>Tracheophyta</taxon>
        <taxon>Spermatophyta</taxon>
        <taxon>Magnoliopsida</taxon>
        <taxon>eudicotyledons</taxon>
        <taxon>Gunneridae</taxon>
        <taxon>Pentapetalae</taxon>
        <taxon>asterids</taxon>
        <taxon>lamiids</taxon>
        <taxon>Gentianales</taxon>
        <taxon>Rubiaceae</taxon>
        <taxon>Cinchonoideae</taxon>
        <taxon>Cinchoneae</taxon>
        <taxon>Cinchona</taxon>
    </lineage>
</organism>
<dbReference type="Pfam" id="PF00454">
    <property type="entry name" value="PI3_PI4_kinase"/>
    <property type="match status" value="1"/>
</dbReference>
<accession>A0ABD2ZC23</accession>
<dbReference type="InterPro" id="IPR036940">
    <property type="entry name" value="PI3/4_kinase_cat_sf"/>
</dbReference>
<feature type="region of interest" description="Disordered" evidence="1">
    <location>
        <begin position="1"/>
        <end position="30"/>
    </location>
</feature>
<comment type="caution">
    <text evidence="3">The sequence shown here is derived from an EMBL/GenBank/DDBJ whole genome shotgun (WGS) entry which is preliminary data.</text>
</comment>
<protein>
    <recommendedName>
        <fullName evidence="2">PI3K/PI4K catalytic domain-containing protein</fullName>
    </recommendedName>
</protein>
<reference evidence="3 4" key="1">
    <citation type="submission" date="2024-11" db="EMBL/GenBank/DDBJ databases">
        <title>A near-complete genome assembly of Cinchona calisaya.</title>
        <authorList>
            <person name="Lian D.C."/>
            <person name="Zhao X.W."/>
            <person name="Wei L."/>
        </authorList>
    </citation>
    <scope>NUCLEOTIDE SEQUENCE [LARGE SCALE GENOMIC DNA]</scope>
    <source>
        <tissue evidence="3">Nenye</tissue>
    </source>
</reference>
<evidence type="ECO:0000313" key="3">
    <source>
        <dbReference type="EMBL" id="KAL3517026.1"/>
    </source>
</evidence>
<dbReference type="AlphaFoldDB" id="A0ABD2ZC23"/>